<dbReference type="AlphaFoldDB" id="A0A820NY74"/>
<organism evidence="1 2">
    <name type="scientific">Rotaria sordida</name>
    <dbReference type="NCBI Taxonomy" id="392033"/>
    <lineage>
        <taxon>Eukaryota</taxon>
        <taxon>Metazoa</taxon>
        <taxon>Spiralia</taxon>
        <taxon>Gnathifera</taxon>
        <taxon>Rotifera</taxon>
        <taxon>Eurotatoria</taxon>
        <taxon>Bdelloidea</taxon>
        <taxon>Philodinida</taxon>
        <taxon>Philodinidae</taxon>
        <taxon>Rotaria</taxon>
    </lineage>
</organism>
<comment type="caution">
    <text evidence="1">The sequence shown here is derived from an EMBL/GenBank/DDBJ whole genome shotgun (WGS) entry which is preliminary data.</text>
</comment>
<proteinExistence type="predicted"/>
<name>A0A820NY74_9BILA</name>
<dbReference type="EMBL" id="CAJOBD010065349">
    <property type="protein sequence ID" value="CAF4396010.1"/>
    <property type="molecule type" value="Genomic_DNA"/>
</dbReference>
<evidence type="ECO:0000313" key="2">
    <source>
        <dbReference type="Proteomes" id="UP000663836"/>
    </source>
</evidence>
<evidence type="ECO:0000313" key="1">
    <source>
        <dbReference type="EMBL" id="CAF4396010.1"/>
    </source>
</evidence>
<reference evidence="1" key="1">
    <citation type="submission" date="2021-02" db="EMBL/GenBank/DDBJ databases">
        <authorList>
            <person name="Nowell W R."/>
        </authorList>
    </citation>
    <scope>NUCLEOTIDE SEQUENCE</scope>
</reference>
<gene>
    <name evidence="1" type="ORF">JBS370_LOCUS43303</name>
</gene>
<protein>
    <submittedName>
        <fullName evidence="1">Uncharacterized protein</fullName>
    </submittedName>
</protein>
<sequence length="35" mass="3966">MSLVTQNTNTTSVIISPDREALSLMTKLKLDRFKL</sequence>
<feature type="non-terminal residue" evidence="1">
    <location>
        <position position="35"/>
    </location>
</feature>
<accession>A0A820NY74</accession>
<dbReference type="Proteomes" id="UP000663836">
    <property type="component" value="Unassembled WGS sequence"/>
</dbReference>